<dbReference type="AlphaFoldDB" id="A0AAV5LCB8"/>
<dbReference type="GO" id="GO:0000160">
    <property type="term" value="P:phosphorelay signal transduction system"/>
    <property type="evidence" value="ECO:0007669"/>
    <property type="project" value="UniProtKB-UniRule"/>
</dbReference>
<keyword evidence="4" id="KW-1185">Reference proteome</keyword>
<comment type="function">
    <text evidence="2">Functions as a two-component phosphorelay mediators between cytokinin sensor histidine kinases and response regulators (B-type ARRs). Plays an important role in propagating cytokinin signal transduction.</text>
</comment>
<dbReference type="Proteomes" id="UP001054252">
    <property type="component" value="Unassembled WGS sequence"/>
</dbReference>
<protein>
    <recommendedName>
        <fullName evidence="2">Histidine-containing phosphotransfer protein</fullName>
    </recommendedName>
</protein>
<dbReference type="GO" id="GO:0005829">
    <property type="term" value="C:cytosol"/>
    <property type="evidence" value="ECO:0007669"/>
    <property type="project" value="UniProtKB-SubCell"/>
</dbReference>
<dbReference type="InterPro" id="IPR036641">
    <property type="entry name" value="HPT_dom_sf"/>
</dbReference>
<dbReference type="GO" id="GO:0043424">
    <property type="term" value="F:protein histidine kinase binding"/>
    <property type="evidence" value="ECO:0007669"/>
    <property type="project" value="UniProtKB-UniRule"/>
</dbReference>
<dbReference type="InterPro" id="IPR045871">
    <property type="entry name" value="AHP1-5/YPD1"/>
</dbReference>
<evidence type="ECO:0000313" key="4">
    <source>
        <dbReference type="Proteomes" id="UP001054252"/>
    </source>
</evidence>
<proteinExistence type="predicted"/>
<sequence length="161" mass="18591">MLNLWHSGAYCFFPAENFAFSISWEVLTSHEKGIVNNQFSHYQDVKTTEGAESAVQLISEYCTDVETILSEFTSYIDLPDIDFSKLAELAGEIERKSSRIGAEHVRLAGLNLKQACDEMHKQHFLCNLDLTKNEFTRTQNKLQVVVQMERRIMRLEAKQRK</sequence>
<comment type="caution">
    <text evidence="3">The sequence shown here is derived from an EMBL/GenBank/DDBJ whole genome shotgun (WGS) entry which is preliminary data.</text>
</comment>
<keyword evidence="1 2" id="KW-0902">Two-component regulatory system</keyword>
<dbReference type="Gene3D" id="1.20.120.160">
    <property type="entry name" value="HPT domain"/>
    <property type="match status" value="1"/>
</dbReference>
<evidence type="ECO:0000256" key="1">
    <source>
        <dbReference type="ARBA" id="ARBA00023012"/>
    </source>
</evidence>
<comment type="subcellular location">
    <subcellularLocation>
        <location evidence="2">Cytoplasm</location>
        <location evidence="2">Cytosol</location>
    </subcellularLocation>
    <subcellularLocation>
        <location evidence="2">Nucleus</location>
    </subcellularLocation>
</comment>
<keyword evidence="2" id="KW-0932">Cytokinin signaling pathway</keyword>
<dbReference type="PANTHER" id="PTHR28242">
    <property type="entry name" value="PHOSPHORELAY INTERMEDIATE PROTEIN YPD1"/>
    <property type="match status" value="1"/>
</dbReference>
<organism evidence="3 4">
    <name type="scientific">Rubroshorea leprosula</name>
    <dbReference type="NCBI Taxonomy" id="152421"/>
    <lineage>
        <taxon>Eukaryota</taxon>
        <taxon>Viridiplantae</taxon>
        <taxon>Streptophyta</taxon>
        <taxon>Embryophyta</taxon>
        <taxon>Tracheophyta</taxon>
        <taxon>Spermatophyta</taxon>
        <taxon>Magnoliopsida</taxon>
        <taxon>eudicotyledons</taxon>
        <taxon>Gunneridae</taxon>
        <taxon>Pentapetalae</taxon>
        <taxon>rosids</taxon>
        <taxon>malvids</taxon>
        <taxon>Malvales</taxon>
        <taxon>Dipterocarpaceae</taxon>
        <taxon>Rubroshorea</taxon>
    </lineage>
</organism>
<reference evidence="3 4" key="1">
    <citation type="journal article" date="2021" name="Commun. Biol.">
        <title>The genome of Shorea leprosula (Dipterocarpaceae) highlights the ecological relevance of drought in aseasonal tropical rainforests.</title>
        <authorList>
            <person name="Ng K.K.S."/>
            <person name="Kobayashi M.J."/>
            <person name="Fawcett J.A."/>
            <person name="Hatakeyama M."/>
            <person name="Paape T."/>
            <person name="Ng C.H."/>
            <person name="Ang C.C."/>
            <person name="Tnah L.H."/>
            <person name="Lee C.T."/>
            <person name="Nishiyama T."/>
            <person name="Sese J."/>
            <person name="O'Brien M.J."/>
            <person name="Copetti D."/>
            <person name="Mohd Noor M.I."/>
            <person name="Ong R.C."/>
            <person name="Putra M."/>
            <person name="Sireger I.Z."/>
            <person name="Indrioko S."/>
            <person name="Kosugi Y."/>
            <person name="Izuno A."/>
            <person name="Isagi Y."/>
            <person name="Lee S.L."/>
            <person name="Shimizu K.K."/>
        </authorList>
    </citation>
    <scope>NUCLEOTIDE SEQUENCE [LARGE SCALE GENOMIC DNA]</scope>
    <source>
        <strain evidence="3">214</strain>
    </source>
</reference>
<dbReference type="GO" id="GO:0005634">
    <property type="term" value="C:nucleus"/>
    <property type="evidence" value="ECO:0007669"/>
    <property type="project" value="UniProtKB-SubCell"/>
</dbReference>
<dbReference type="GO" id="GO:0009736">
    <property type="term" value="P:cytokinin-activated signaling pathway"/>
    <property type="evidence" value="ECO:0007669"/>
    <property type="project" value="UniProtKB-KW"/>
</dbReference>
<gene>
    <name evidence="3" type="ORF">SLEP1_g43231</name>
</gene>
<comment type="domain">
    <text evidence="2">Histidine-containing phosphotransfer domain (HPt) contains an active histidine that mediates the phosphotransfer.</text>
</comment>
<evidence type="ECO:0000313" key="3">
    <source>
        <dbReference type="EMBL" id="GKV34894.1"/>
    </source>
</evidence>
<dbReference type="PANTHER" id="PTHR28242:SF7">
    <property type="entry name" value="HISTIDINE-CONTAINING PHOSPHOTRANSFER PROTEIN"/>
    <property type="match status" value="1"/>
</dbReference>
<accession>A0AAV5LCB8</accession>
<dbReference type="GO" id="GO:0009927">
    <property type="term" value="F:histidine phosphotransfer kinase activity"/>
    <property type="evidence" value="ECO:0007669"/>
    <property type="project" value="UniProtKB-UniRule"/>
</dbReference>
<evidence type="ECO:0000256" key="2">
    <source>
        <dbReference type="RuleBase" id="RU369004"/>
    </source>
</evidence>
<dbReference type="SUPFAM" id="SSF47226">
    <property type="entry name" value="Histidine-containing phosphotransfer domain, HPT domain"/>
    <property type="match status" value="1"/>
</dbReference>
<dbReference type="EMBL" id="BPVZ01000108">
    <property type="protein sequence ID" value="GKV34894.1"/>
    <property type="molecule type" value="Genomic_DNA"/>
</dbReference>
<name>A0AAV5LCB8_9ROSI</name>